<proteinExistence type="predicted"/>
<dbReference type="EMBL" id="CAMXCT020003162">
    <property type="protein sequence ID" value="CAL1156184.1"/>
    <property type="molecule type" value="Genomic_DNA"/>
</dbReference>
<evidence type="ECO:0000313" key="3">
    <source>
        <dbReference type="EMBL" id="CAL1156184.1"/>
    </source>
</evidence>
<reference evidence="2" key="1">
    <citation type="submission" date="2022-10" db="EMBL/GenBank/DDBJ databases">
        <authorList>
            <person name="Chen Y."/>
            <person name="Dougan E. K."/>
            <person name="Chan C."/>
            <person name="Rhodes N."/>
            <person name="Thang M."/>
        </authorList>
    </citation>
    <scope>NUCLEOTIDE SEQUENCE</scope>
</reference>
<protein>
    <submittedName>
        <fullName evidence="4">Large ribosomal subunit protein bL12 C-terminal domain-containing protein</fullName>
    </submittedName>
</protein>
<organism evidence="2">
    <name type="scientific">Cladocopium goreaui</name>
    <dbReference type="NCBI Taxonomy" id="2562237"/>
    <lineage>
        <taxon>Eukaryota</taxon>
        <taxon>Sar</taxon>
        <taxon>Alveolata</taxon>
        <taxon>Dinophyceae</taxon>
        <taxon>Suessiales</taxon>
        <taxon>Symbiodiniaceae</taxon>
        <taxon>Cladocopium</taxon>
    </lineage>
</organism>
<dbReference type="Proteomes" id="UP001152797">
    <property type="component" value="Unassembled WGS sequence"/>
</dbReference>
<dbReference type="EMBL" id="CAMXCT030003162">
    <property type="protein sequence ID" value="CAL4790121.1"/>
    <property type="molecule type" value="Genomic_DNA"/>
</dbReference>
<feature type="non-terminal residue" evidence="2">
    <location>
        <position position="1"/>
    </location>
</feature>
<feature type="compositionally biased region" description="Pro residues" evidence="1">
    <location>
        <begin position="118"/>
        <end position="130"/>
    </location>
</feature>
<dbReference type="AlphaFoldDB" id="A0A9P1D2U7"/>
<dbReference type="EMBL" id="CAMXCT010003162">
    <property type="protein sequence ID" value="CAI4002809.1"/>
    <property type="molecule type" value="Genomic_DNA"/>
</dbReference>
<feature type="compositionally biased region" description="Low complexity" evidence="1">
    <location>
        <begin position="147"/>
        <end position="158"/>
    </location>
</feature>
<evidence type="ECO:0000313" key="4">
    <source>
        <dbReference type="EMBL" id="CAL4790121.1"/>
    </source>
</evidence>
<evidence type="ECO:0000313" key="5">
    <source>
        <dbReference type="Proteomes" id="UP001152797"/>
    </source>
</evidence>
<evidence type="ECO:0000313" key="2">
    <source>
        <dbReference type="EMBL" id="CAI4002809.1"/>
    </source>
</evidence>
<name>A0A9P1D2U7_9DINO</name>
<gene>
    <name evidence="2" type="ORF">C1SCF055_LOCUS28729</name>
</gene>
<keyword evidence="5" id="KW-1185">Reference proteome</keyword>
<evidence type="ECO:0000256" key="1">
    <source>
        <dbReference type="SAM" id="MobiDB-lite"/>
    </source>
</evidence>
<sequence length="158" mass="16923">MPPRAASPHVQRLAKQLLALPKAELEQVRKECRERLIPKPSFASSKAMPKTYDPKLKRLRSDCPLSVRQHLATVGHRMGAVHPAYIFAGAGPCILPSQVPALSMAVMAPHWANMPEMAPGPPGPGPPGPELPALEATAQEEAEAEAPQEAPTAKPTKK</sequence>
<accession>A0A9P1D2U7</accession>
<reference evidence="3" key="2">
    <citation type="submission" date="2024-04" db="EMBL/GenBank/DDBJ databases">
        <authorList>
            <person name="Chen Y."/>
            <person name="Shah S."/>
            <person name="Dougan E. K."/>
            <person name="Thang M."/>
            <person name="Chan C."/>
        </authorList>
    </citation>
    <scope>NUCLEOTIDE SEQUENCE [LARGE SCALE GENOMIC DNA]</scope>
</reference>
<comment type="caution">
    <text evidence="2">The sequence shown here is derived from an EMBL/GenBank/DDBJ whole genome shotgun (WGS) entry which is preliminary data.</text>
</comment>
<feature type="region of interest" description="Disordered" evidence="1">
    <location>
        <begin position="116"/>
        <end position="158"/>
    </location>
</feature>